<dbReference type="SMART" id="SM00868">
    <property type="entry name" value="zf-AD"/>
    <property type="match status" value="1"/>
</dbReference>
<dbReference type="PROSITE" id="PS50157">
    <property type="entry name" value="ZINC_FINGER_C2H2_2"/>
    <property type="match status" value="6"/>
</dbReference>
<feature type="compositionally biased region" description="Basic and acidic residues" evidence="10">
    <location>
        <begin position="134"/>
        <end position="146"/>
    </location>
</feature>
<dbReference type="PROSITE" id="PS00028">
    <property type="entry name" value="ZINC_FINGER_C2H2_1"/>
    <property type="match status" value="7"/>
</dbReference>
<dbReference type="InterPro" id="IPR050527">
    <property type="entry name" value="Snail/Krueppel_Znf"/>
</dbReference>
<evidence type="ECO:0000313" key="13">
    <source>
        <dbReference type="Proteomes" id="UP000069940"/>
    </source>
</evidence>
<dbReference type="RefSeq" id="XP_029733380.1">
    <property type="nucleotide sequence ID" value="XM_029877520.2"/>
</dbReference>
<feature type="domain" description="C2H2-type" evidence="11">
    <location>
        <begin position="225"/>
        <end position="253"/>
    </location>
</feature>
<evidence type="ECO:0000256" key="6">
    <source>
        <dbReference type="ARBA" id="ARBA00023125"/>
    </source>
</evidence>
<reference evidence="13" key="1">
    <citation type="journal article" date="2015" name="Proc. Natl. Acad. Sci. U.S.A.">
        <title>Genome sequence of the Asian Tiger mosquito, Aedes albopictus, reveals insights into its biology, genetics, and evolution.</title>
        <authorList>
            <person name="Chen X.G."/>
            <person name="Jiang X."/>
            <person name="Gu J."/>
            <person name="Xu M."/>
            <person name="Wu Y."/>
            <person name="Deng Y."/>
            <person name="Zhang C."/>
            <person name="Bonizzoni M."/>
            <person name="Dermauw W."/>
            <person name="Vontas J."/>
            <person name="Armbruster P."/>
            <person name="Huang X."/>
            <person name="Yang Y."/>
            <person name="Zhang H."/>
            <person name="He W."/>
            <person name="Peng H."/>
            <person name="Liu Y."/>
            <person name="Wu K."/>
            <person name="Chen J."/>
            <person name="Lirakis M."/>
            <person name="Topalis P."/>
            <person name="Van Leeuwen T."/>
            <person name="Hall A.B."/>
            <person name="Jiang X."/>
            <person name="Thorpe C."/>
            <person name="Mueller R.L."/>
            <person name="Sun C."/>
            <person name="Waterhouse R.M."/>
            <person name="Yan G."/>
            <person name="Tu Z.J."/>
            <person name="Fang X."/>
            <person name="James A.A."/>
        </authorList>
    </citation>
    <scope>NUCLEOTIDE SEQUENCE [LARGE SCALE GENOMIC DNA]</scope>
    <source>
        <strain evidence="13">Foshan</strain>
    </source>
</reference>
<dbReference type="EnsemblMetazoa" id="AALFPA23_025222.R37597">
    <property type="protein sequence ID" value="AALFPA23_025222.P37597"/>
    <property type="gene ID" value="AALFPA23_025222"/>
</dbReference>
<feature type="domain" description="C2H2-type" evidence="11">
    <location>
        <begin position="400"/>
        <end position="428"/>
    </location>
</feature>
<sequence length="490" mass="58116">MNSYYNSEMCFLCNSKPVNHHWPPNSEADSKSNIHRIICMHFWFQEHDLLDVLVCEICCDKVNQFHRFYQEVRELHDRWKIQEPPPLVVIKQEQELDIEDEYPIEETEEYAVTAEGVKLEVAAIETEETSEETVDQKSEDQKSGDRKAHRFRRTLKTRSRKAEDDVIQRHTKYACEDCDGLQFDSFCTAIRHRIRSHRQASVKCCGRQYSTRAKLYRHALNPGPFKCDQCTRVFKFFTGYLRHKKDQHTDESELIFKCQHCPESFAQEEKLKRHLEDNHEPKKCDACGKQFRNRIGLTRHTVAVHRDPNNYVCQICSKGFYRRKVFMEHQKTHELTPDELKEQCKICGKWLKNHSTWLKHVQWHQYKGQHHCDQCDYVSDNLLSLKAHKRRRHGTEKKEHRCEFCGKAFALALSLKEHVASAHTGEPLYKCQYCENEFFCNSAMYAHRKKDHPREWLQNHASQSRRKARPPVIVDVEASPPFKLPMRPSD</sequence>
<reference evidence="12" key="2">
    <citation type="submission" date="2025-05" db="UniProtKB">
        <authorList>
            <consortium name="EnsemblMetazoa"/>
        </authorList>
    </citation>
    <scope>IDENTIFICATION</scope>
    <source>
        <strain evidence="12">Foshan</strain>
    </source>
</reference>
<keyword evidence="7" id="KW-0539">Nucleus</keyword>
<dbReference type="SMART" id="SM00355">
    <property type="entry name" value="ZnF_C2H2"/>
    <property type="match status" value="9"/>
</dbReference>
<protein>
    <recommendedName>
        <fullName evidence="11">C2H2-type domain-containing protein</fullName>
    </recommendedName>
</protein>
<keyword evidence="4 9" id="KW-0863">Zinc-finger</keyword>
<dbReference type="Proteomes" id="UP000069940">
    <property type="component" value="Unassembled WGS sequence"/>
</dbReference>
<organism evidence="12 13">
    <name type="scientific">Aedes albopictus</name>
    <name type="common">Asian tiger mosquito</name>
    <name type="synonym">Stegomyia albopicta</name>
    <dbReference type="NCBI Taxonomy" id="7160"/>
    <lineage>
        <taxon>Eukaryota</taxon>
        <taxon>Metazoa</taxon>
        <taxon>Ecdysozoa</taxon>
        <taxon>Arthropoda</taxon>
        <taxon>Hexapoda</taxon>
        <taxon>Insecta</taxon>
        <taxon>Pterygota</taxon>
        <taxon>Neoptera</taxon>
        <taxon>Endopterygota</taxon>
        <taxon>Diptera</taxon>
        <taxon>Nematocera</taxon>
        <taxon>Culicoidea</taxon>
        <taxon>Culicidae</taxon>
        <taxon>Culicinae</taxon>
        <taxon>Aedini</taxon>
        <taxon>Aedes</taxon>
        <taxon>Stegomyia</taxon>
    </lineage>
</organism>
<dbReference type="PANTHER" id="PTHR24388:SF54">
    <property type="entry name" value="PROTEIN ESCARGOT"/>
    <property type="match status" value="1"/>
</dbReference>
<keyword evidence="6" id="KW-0238">DNA-binding</keyword>
<feature type="domain" description="C2H2-type" evidence="11">
    <location>
        <begin position="429"/>
        <end position="457"/>
    </location>
</feature>
<dbReference type="InterPro" id="IPR012934">
    <property type="entry name" value="Znf_AD"/>
</dbReference>
<name>A0ABM2A7J1_AEDAL</name>
<proteinExistence type="inferred from homology"/>
<keyword evidence="13" id="KW-1185">Reference proteome</keyword>
<accession>A0ABM2A7J1</accession>
<evidence type="ECO:0000256" key="10">
    <source>
        <dbReference type="SAM" id="MobiDB-lite"/>
    </source>
</evidence>
<evidence type="ECO:0000256" key="5">
    <source>
        <dbReference type="ARBA" id="ARBA00022833"/>
    </source>
</evidence>
<dbReference type="Gene3D" id="3.30.160.60">
    <property type="entry name" value="Classic Zinc Finger"/>
    <property type="match status" value="4"/>
</dbReference>
<feature type="region of interest" description="Disordered" evidence="10">
    <location>
        <begin position="125"/>
        <end position="154"/>
    </location>
</feature>
<evidence type="ECO:0000313" key="12">
    <source>
        <dbReference type="EnsemblMetazoa" id="AALFPA23_025222.P37597"/>
    </source>
</evidence>
<dbReference type="Gene3D" id="3.40.1800.20">
    <property type="match status" value="1"/>
</dbReference>
<dbReference type="Pfam" id="PF07776">
    <property type="entry name" value="zf-AD"/>
    <property type="match status" value="1"/>
</dbReference>
<feature type="domain" description="C2H2-type" evidence="11">
    <location>
        <begin position="282"/>
        <end position="310"/>
    </location>
</feature>
<feature type="domain" description="C2H2-type" evidence="11">
    <location>
        <begin position="256"/>
        <end position="284"/>
    </location>
</feature>
<dbReference type="InterPro" id="IPR036236">
    <property type="entry name" value="Znf_C2H2_sf"/>
</dbReference>
<comment type="subcellular location">
    <subcellularLocation>
        <location evidence="1">Nucleus</location>
    </subcellularLocation>
</comment>
<evidence type="ECO:0000256" key="9">
    <source>
        <dbReference type="PROSITE-ProRule" id="PRU00042"/>
    </source>
</evidence>
<feature type="region of interest" description="Disordered" evidence="10">
    <location>
        <begin position="459"/>
        <end position="490"/>
    </location>
</feature>
<evidence type="ECO:0000256" key="2">
    <source>
        <dbReference type="ARBA" id="ARBA00022723"/>
    </source>
</evidence>
<evidence type="ECO:0000259" key="11">
    <source>
        <dbReference type="PROSITE" id="PS50157"/>
    </source>
</evidence>
<dbReference type="InterPro" id="IPR013087">
    <property type="entry name" value="Znf_C2H2_type"/>
</dbReference>
<feature type="domain" description="C2H2-type" evidence="11">
    <location>
        <begin position="311"/>
        <end position="333"/>
    </location>
</feature>
<dbReference type="SUPFAM" id="SSF57667">
    <property type="entry name" value="beta-beta-alpha zinc fingers"/>
    <property type="match status" value="4"/>
</dbReference>
<keyword evidence="2" id="KW-0479">Metal-binding</keyword>
<evidence type="ECO:0000256" key="7">
    <source>
        <dbReference type="ARBA" id="ARBA00023242"/>
    </source>
</evidence>
<evidence type="ECO:0000256" key="4">
    <source>
        <dbReference type="ARBA" id="ARBA00022771"/>
    </source>
</evidence>
<dbReference type="GeneID" id="109410352"/>
<evidence type="ECO:0000256" key="3">
    <source>
        <dbReference type="ARBA" id="ARBA00022737"/>
    </source>
</evidence>
<comment type="similarity">
    <text evidence="8">Belongs to the snail C2H2-type zinc-finger protein family.</text>
</comment>
<dbReference type="Pfam" id="PF00096">
    <property type="entry name" value="zf-C2H2"/>
    <property type="match status" value="2"/>
</dbReference>
<keyword evidence="5" id="KW-0862">Zinc</keyword>
<dbReference type="PANTHER" id="PTHR24388">
    <property type="entry name" value="ZINC FINGER PROTEIN"/>
    <property type="match status" value="1"/>
</dbReference>
<keyword evidence="3" id="KW-0677">Repeat</keyword>
<evidence type="ECO:0000256" key="1">
    <source>
        <dbReference type="ARBA" id="ARBA00004123"/>
    </source>
</evidence>
<evidence type="ECO:0000256" key="8">
    <source>
        <dbReference type="ARBA" id="ARBA00037948"/>
    </source>
</evidence>